<dbReference type="Gene3D" id="3.10.10.10">
    <property type="entry name" value="HIV Type 1 Reverse Transcriptase, subunit A, domain 1"/>
    <property type="match status" value="1"/>
</dbReference>
<dbReference type="GO" id="GO:0003964">
    <property type="term" value="F:RNA-directed DNA polymerase activity"/>
    <property type="evidence" value="ECO:0007669"/>
    <property type="project" value="UniProtKB-KW"/>
</dbReference>
<name>A0A699JPN6_TANCI</name>
<dbReference type="InterPro" id="IPR043128">
    <property type="entry name" value="Rev_trsase/Diguanyl_cyclase"/>
</dbReference>
<evidence type="ECO:0000313" key="1">
    <source>
        <dbReference type="EMBL" id="GFA46773.1"/>
    </source>
</evidence>
<dbReference type="PANTHER" id="PTHR24559:SF427">
    <property type="entry name" value="RNA-DIRECTED DNA POLYMERASE"/>
    <property type="match status" value="1"/>
</dbReference>
<keyword evidence="1" id="KW-0695">RNA-directed DNA polymerase</keyword>
<sequence length="193" mass="22939">HQLRVREEVIPKTAFKTCYGYYEFQVMQFGLMNTPANKEEHEEHLKLILELLNKEELYAKFSKCEFKLPKTEAHKPENIKNKDVGGMLIENSKDPEKLRTKKLEPRADGTLCLNGRTVLFDRLHFDDKPNFVEEPVEIKDQEVKWLKQSRILIVKVRWNFKRGPEFTWEREDQFQKKYPHLFTKTEPSSSAPS</sequence>
<dbReference type="InterPro" id="IPR053134">
    <property type="entry name" value="RNA-dir_DNA_polymerase"/>
</dbReference>
<dbReference type="PANTHER" id="PTHR24559">
    <property type="entry name" value="TRANSPOSON TY3-I GAG-POL POLYPROTEIN"/>
    <property type="match status" value="1"/>
</dbReference>
<dbReference type="AlphaFoldDB" id="A0A699JPN6"/>
<dbReference type="InterPro" id="IPR043502">
    <property type="entry name" value="DNA/RNA_pol_sf"/>
</dbReference>
<dbReference type="SUPFAM" id="SSF56672">
    <property type="entry name" value="DNA/RNA polymerases"/>
    <property type="match status" value="1"/>
</dbReference>
<comment type="caution">
    <text evidence="1">The sequence shown here is derived from an EMBL/GenBank/DDBJ whole genome shotgun (WGS) entry which is preliminary data.</text>
</comment>
<accession>A0A699JPN6</accession>
<keyword evidence="1" id="KW-0548">Nucleotidyltransferase</keyword>
<proteinExistence type="predicted"/>
<reference evidence="1" key="1">
    <citation type="journal article" date="2019" name="Sci. Rep.">
        <title>Draft genome of Tanacetum cinerariifolium, the natural source of mosquito coil.</title>
        <authorList>
            <person name="Yamashiro T."/>
            <person name="Shiraishi A."/>
            <person name="Satake H."/>
            <person name="Nakayama K."/>
        </authorList>
    </citation>
    <scope>NUCLEOTIDE SEQUENCE</scope>
</reference>
<dbReference type="EMBL" id="BKCJ010429252">
    <property type="protein sequence ID" value="GFA46773.1"/>
    <property type="molecule type" value="Genomic_DNA"/>
</dbReference>
<gene>
    <name evidence="1" type="ORF">Tci_618745</name>
</gene>
<protein>
    <submittedName>
        <fullName evidence="1">Putative reverse transcriptase domain-containing protein</fullName>
    </submittedName>
</protein>
<keyword evidence="1" id="KW-0808">Transferase</keyword>
<dbReference type="Gene3D" id="3.30.70.270">
    <property type="match status" value="1"/>
</dbReference>
<organism evidence="1">
    <name type="scientific">Tanacetum cinerariifolium</name>
    <name type="common">Dalmatian daisy</name>
    <name type="synonym">Chrysanthemum cinerariifolium</name>
    <dbReference type="NCBI Taxonomy" id="118510"/>
    <lineage>
        <taxon>Eukaryota</taxon>
        <taxon>Viridiplantae</taxon>
        <taxon>Streptophyta</taxon>
        <taxon>Embryophyta</taxon>
        <taxon>Tracheophyta</taxon>
        <taxon>Spermatophyta</taxon>
        <taxon>Magnoliopsida</taxon>
        <taxon>eudicotyledons</taxon>
        <taxon>Gunneridae</taxon>
        <taxon>Pentapetalae</taxon>
        <taxon>asterids</taxon>
        <taxon>campanulids</taxon>
        <taxon>Asterales</taxon>
        <taxon>Asteraceae</taxon>
        <taxon>Asteroideae</taxon>
        <taxon>Anthemideae</taxon>
        <taxon>Anthemidinae</taxon>
        <taxon>Tanacetum</taxon>
    </lineage>
</organism>
<feature type="non-terminal residue" evidence="1">
    <location>
        <position position="1"/>
    </location>
</feature>